<dbReference type="InterPro" id="IPR001967">
    <property type="entry name" value="Peptidase_S11_N"/>
</dbReference>
<sequence length="317" mass="34840">MGSTKNNYLKNDSNFFMLLNASILFICLFAIVSSIPSSRSRTNPALTNDQTLGISVEKALAEDYIYPKYIGTDDISFSAGSVLAIDLKSGAILYEKNSREPVLPASTSKIITALVAMDHFDQNDQLFVPPLIVEGQKIGLIEGEMLFAEDLLYALLVSSANDAAEVIAANYPGGRDLFVAAMNMKAQQLGLKNSLFLNPTGLDQEYQATTAHDLVKVSFYAMQNPLFEKIVATKTYNIVNSEGEVRYKLHNINQLLGNIEGVKGIKTGKTDGAMENLLTCIERDGNQIIIAVLGSNDRFGETKNLINWIYKSFIWQG</sequence>
<feature type="active site" evidence="7">
    <location>
        <position position="159"/>
    </location>
</feature>
<keyword evidence="10" id="KW-0472">Membrane</keyword>
<dbReference type="PANTHER" id="PTHR21581">
    <property type="entry name" value="D-ALANYL-D-ALANINE CARBOXYPEPTIDASE"/>
    <property type="match status" value="1"/>
</dbReference>
<keyword evidence="5" id="KW-0573">Peptidoglycan synthesis</keyword>
<evidence type="ECO:0000256" key="6">
    <source>
        <dbReference type="ARBA" id="ARBA00023316"/>
    </source>
</evidence>
<dbReference type="GO" id="GO:0006508">
    <property type="term" value="P:proteolysis"/>
    <property type="evidence" value="ECO:0007669"/>
    <property type="project" value="InterPro"/>
</dbReference>
<dbReference type="PANTHER" id="PTHR21581:SF6">
    <property type="entry name" value="TRAFFICKING PROTEIN PARTICLE COMPLEX SUBUNIT 12"/>
    <property type="match status" value="1"/>
</dbReference>
<feature type="binding site" evidence="8">
    <location>
        <position position="266"/>
    </location>
    <ligand>
        <name>substrate</name>
    </ligand>
</feature>
<evidence type="ECO:0000256" key="10">
    <source>
        <dbReference type="SAM" id="Phobius"/>
    </source>
</evidence>
<evidence type="ECO:0000256" key="5">
    <source>
        <dbReference type="ARBA" id="ARBA00022984"/>
    </source>
</evidence>
<keyword evidence="3" id="KW-0378">Hydrolase</keyword>
<protein>
    <recommendedName>
        <fullName evidence="11">Peptidase S11 D-alanyl-D-alanine carboxypeptidase A N-terminal domain-containing protein</fullName>
    </recommendedName>
</protein>
<dbReference type="InterPro" id="IPR012338">
    <property type="entry name" value="Beta-lactam/transpept-like"/>
</dbReference>
<dbReference type="InterPro" id="IPR018044">
    <property type="entry name" value="Peptidase_S11"/>
</dbReference>
<dbReference type="Gene3D" id="3.40.710.10">
    <property type="entry name" value="DD-peptidase/beta-lactamase superfamily"/>
    <property type="match status" value="1"/>
</dbReference>
<evidence type="ECO:0000256" key="3">
    <source>
        <dbReference type="ARBA" id="ARBA00022801"/>
    </source>
</evidence>
<keyword evidence="10" id="KW-0812">Transmembrane</keyword>
<comment type="caution">
    <text evidence="12">The sequence shown here is derived from an EMBL/GenBank/DDBJ whole genome shotgun (WGS) entry which is preliminary data.</text>
</comment>
<feature type="domain" description="Peptidase S11 D-alanyl-D-alanine carboxypeptidase A N-terminal" evidence="11">
    <location>
        <begin position="76"/>
        <end position="295"/>
    </location>
</feature>
<feature type="transmembrane region" description="Helical" evidence="10">
    <location>
        <begin position="15"/>
        <end position="35"/>
    </location>
</feature>
<evidence type="ECO:0000259" key="11">
    <source>
        <dbReference type="Pfam" id="PF00768"/>
    </source>
</evidence>
<dbReference type="GO" id="GO:0009002">
    <property type="term" value="F:serine-type D-Ala-D-Ala carboxypeptidase activity"/>
    <property type="evidence" value="ECO:0007669"/>
    <property type="project" value="InterPro"/>
</dbReference>
<proteinExistence type="inferred from homology"/>
<evidence type="ECO:0000313" key="13">
    <source>
        <dbReference type="Proteomes" id="UP000034366"/>
    </source>
</evidence>
<evidence type="ECO:0000256" key="8">
    <source>
        <dbReference type="PIRSR" id="PIRSR618044-2"/>
    </source>
</evidence>
<accession>A0A0G0I7I3</accession>
<evidence type="ECO:0000256" key="9">
    <source>
        <dbReference type="RuleBase" id="RU004016"/>
    </source>
</evidence>
<comment type="similarity">
    <text evidence="1 9">Belongs to the peptidase S11 family.</text>
</comment>
<dbReference type="PRINTS" id="PR00725">
    <property type="entry name" value="DADACBPTASE1"/>
</dbReference>
<evidence type="ECO:0000256" key="4">
    <source>
        <dbReference type="ARBA" id="ARBA00022960"/>
    </source>
</evidence>
<dbReference type="GO" id="GO:0008360">
    <property type="term" value="P:regulation of cell shape"/>
    <property type="evidence" value="ECO:0007669"/>
    <property type="project" value="UniProtKB-KW"/>
</dbReference>
<dbReference type="Proteomes" id="UP000034366">
    <property type="component" value="Unassembled WGS sequence"/>
</dbReference>
<evidence type="ECO:0000256" key="1">
    <source>
        <dbReference type="ARBA" id="ARBA00007164"/>
    </source>
</evidence>
<organism evidence="12 13">
    <name type="scientific">Candidatus Woesebacteria bacterium GW2011_GWD1_38_10</name>
    <dbReference type="NCBI Taxonomy" id="1618592"/>
    <lineage>
        <taxon>Bacteria</taxon>
        <taxon>Candidatus Woeseibacteriota</taxon>
    </lineage>
</organism>
<evidence type="ECO:0000256" key="7">
    <source>
        <dbReference type="PIRSR" id="PIRSR618044-1"/>
    </source>
</evidence>
<dbReference type="GO" id="GO:0009252">
    <property type="term" value="P:peptidoglycan biosynthetic process"/>
    <property type="evidence" value="ECO:0007669"/>
    <property type="project" value="UniProtKB-KW"/>
</dbReference>
<name>A0A0G0I7I3_9BACT</name>
<evidence type="ECO:0000313" key="12">
    <source>
        <dbReference type="EMBL" id="KKQ50502.1"/>
    </source>
</evidence>
<keyword evidence="10" id="KW-1133">Transmembrane helix</keyword>
<dbReference type="SUPFAM" id="SSF56601">
    <property type="entry name" value="beta-lactamase/transpeptidase-like"/>
    <property type="match status" value="1"/>
</dbReference>
<keyword evidence="2" id="KW-0732">Signal</keyword>
<gene>
    <name evidence="12" type="ORF">US67_C0005G0007</name>
</gene>
<feature type="active site" description="Acyl-ester intermediate" evidence="7">
    <location>
        <position position="106"/>
    </location>
</feature>
<dbReference type="GO" id="GO:0071555">
    <property type="term" value="P:cell wall organization"/>
    <property type="evidence" value="ECO:0007669"/>
    <property type="project" value="UniProtKB-KW"/>
</dbReference>
<dbReference type="AlphaFoldDB" id="A0A0G0I7I3"/>
<dbReference type="Pfam" id="PF00768">
    <property type="entry name" value="Peptidase_S11"/>
    <property type="match status" value="1"/>
</dbReference>
<keyword evidence="4" id="KW-0133">Cell shape</keyword>
<feature type="active site" description="Proton acceptor" evidence="7">
    <location>
        <position position="109"/>
    </location>
</feature>
<reference evidence="12 13" key="1">
    <citation type="journal article" date="2015" name="Nature">
        <title>rRNA introns, odd ribosomes, and small enigmatic genomes across a large radiation of phyla.</title>
        <authorList>
            <person name="Brown C.T."/>
            <person name="Hug L.A."/>
            <person name="Thomas B.C."/>
            <person name="Sharon I."/>
            <person name="Castelle C.J."/>
            <person name="Singh A."/>
            <person name="Wilkins M.J."/>
            <person name="Williams K.H."/>
            <person name="Banfield J.F."/>
        </authorList>
    </citation>
    <scope>NUCLEOTIDE SEQUENCE [LARGE SCALE GENOMIC DNA]</scope>
</reference>
<keyword evidence="6" id="KW-0961">Cell wall biogenesis/degradation</keyword>
<dbReference type="EMBL" id="LBTW01000005">
    <property type="protein sequence ID" value="KKQ50502.1"/>
    <property type="molecule type" value="Genomic_DNA"/>
</dbReference>
<evidence type="ECO:0000256" key="2">
    <source>
        <dbReference type="ARBA" id="ARBA00022729"/>
    </source>
</evidence>